<dbReference type="EC" id="1.4.3.-" evidence="7"/>
<comment type="cofactor">
    <cofactor evidence="1">
        <name>Cu cation</name>
        <dbReference type="ChEBI" id="CHEBI:23378"/>
    </cofactor>
</comment>
<organism evidence="12 13">
    <name type="scientific">Neofusicoccum ribis</name>
    <dbReference type="NCBI Taxonomy" id="45134"/>
    <lineage>
        <taxon>Eukaryota</taxon>
        <taxon>Fungi</taxon>
        <taxon>Dikarya</taxon>
        <taxon>Ascomycota</taxon>
        <taxon>Pezizomycotina</taxon>
        <taxon>Dothideomycetes</taxon>
        <taxon>Dothideomycetes incertae sedis</taxon>
        <taxon>Botryosphaeriales</taxon>
        <taxon>Botryosphaeriaceae</taxon>
        <taxon>Neofusicoccum</taxon>
    </lineage>
</organism>
<name>A0ABR3SCQ7_9PEZI</name>
<comment type="PTM">
    <text evidence="7">Topaquinone (TPQ) is generated by copper-dependent autoxidation of a specific tyrosyl residue.</text>
</comment>
<keyword evidence="6 7" id="KW-0186">Copper</keyword>
<comment type="caution">
    <text evidence="12">The sequence shown here is derived from an EMBL/GenBank/DDBJ whole genome shotgun (WGS) entry which is preliminary data.</text>
</comment>
<evidence type="ECO:0000256" key="8">
    <source>
        <dbReference type="SAM" id="MobiDB-lite"/>
    </source>
</evidence>
<evidence type="ECO:0000259" key="10">
    <source>
        <dbReference type="Pfam" id="PF02727"/>
    </source>
</evidence>
<dbReference type="InterPro" id="IPR016182">
    <property type="entry name" value="Cu_amine_oxidase_N-reg"/>
</dbReference>
<feature type="domain" description="Copper amine oxidase catalytic" evidence="9">
    <location>
        <begin position="252"/>
        <end position="654"/>
    </location>
</feature>
<accession>A0ABR3SCQ7</accession>
<comment type="similarity">
    <text evidence="2 7">Belongs to the copper/topaquinone oxidase family.</text>
</comment>
<dbReference type="PANTHER" id="PTHR10638:SF33">
    <property type="entry name" value="AMINE OXIDASE"/>
    <property type="match status" value="1"/>
</dbReference>
<feature type="domain" description="Copper amine oxidase N2-terminal" evidence="10">
    <location>
        <begin position="20"/>
        <end position="108"/>
    </location>
</feature>
<evidence type="ECO:0000313" key="13">
    <source>
        <dbReference type="Proteomes" id="UP001521116"/>
    </source>
</evidence>
<dbReference type="Pfam" id="PF02728">
    <property type="entry name" value="Cu_amine_oxidN3"/>
    <property type="match status" value="1"/>
</dbReference>
<evidence type="ECO:0000256" key="3">
    <source>
        <dbReference type="ARBA" id="ARBA00022723"/>
    </source>
</evidence>
<feature type="compositionally biased region" description="Polar residues" evidence="8">
    <location>
        <begin position="659"/>
        <end position="669"/>
    </location>
</feature>
<proteinExistence type="inferred from homology"/>
<evidence type="ECO:0000259" key="9">
    <source>
        <dbReference type="Pfam" id="PF01179"/>
    </source>
</evidence>
<dbReference type="InterPro" id="IPR015802">
    <property type="entry name" value="Cu_amine_oxidase_N3"/>
</dbReference>
<keyword evidence="5 7" id="KW-0560">Oxidoreductase</keyword>
<comment type="cofactor">
    <cofactor evidence="7">
        <name>Cu cation</name>
        <dbReference type="ChEBI" id="CHEBI:23378"/>
    </cofactor>
    <text evidence="7">Contains 1 topaquinone per subunit.</text>
</comment>
<evidence type="ECO:0000256" key="2">
    <source>
        <dbReference type="ARBA" id="ARBA00007983"/>
    </source>
</evidence>
<reference evidence="12 13" key="1">
    <citation type="submission" date="2024-02" db="EMBL/GenBank/DDBJ databases">
        <title>De novo assembly and annotation of 12 fungi associated with fruit tree decline syndrome in Ontario, Canada.</title>
        <authorList>
            <person name="Sulman M."/>
            <person name="Ellouze W."/>
            <person name="Ilyukhin E."/>
        </authorList>
    </citation>
    <scope>NUCLEOTIDE SEQUENCE [LARGE SCALE GENOMIC DNA]</scope>
    <source>
        <strain evidence="12 13">M1-105</strain>
    </source>
</reference>
<feature type="region of interest" description="Disordered" evidence="8">
    <location>
        <begin position="656"/>
        <end position="683"/>
    </location>
</feature>
<feature type="compositionally biased region" description="Polar residues" evidence="8">
    <location>
        <begin position="1"/>
        <end position="19"/>
    </location>
</feature>
<dbReference type="SUPFAM" id="SSF49998">
    <property type="entry name" value="Amine oxidase catalytic domain"/>
    <property type="match status" value="1"/>
</dbReference>
<dbReference type="Gene3D" id="3.10.450.40">
    <property type="match status" value="2"/>
</dbReference>
<dbReference type="Proteomes" id="UP001521116">
    <property type="component" value="Unassembled WGS sequence"/>
</dbReference>
<evidence type="ECO:0000256" key="4">
    <source>
        <dbReference type="ARBA" id="ARBA00022772"/>
    </source>
</evidence>
<evidence type="ECO:0000256" key="5">
    <source>
        <dbReference type="ARBA" id="ARBA00023002"/>
    </source>
</evidence>
<dbReference type="InterPro" id="IPR049948">
    <property type="entry name" value="Cu_Am_ox_TPQ-bd"/>
</dbReference>
<dbReference type="InterPro" id="IPR015798">
    <property type="entry name" value="Cu_amine_oxidase_C"/>
</dbReference>
<evidence type="ECO:0000256" key="1">
    <source>
        <dbReference type="ARBA" id="ARBA00001935"/>
    </source>
</evidence>
<evidence type="ECO:0000259" key="11">
    <source>
        <dbReference type="Pfam" id="PF02728"/>
    </source>
</evidence>
<keyword evidence="4 7" id="KW-0801">TPQ</keyword>
<feature type="region of interest" description="Disordered" evidence="8">
    <location>
        <begin position="1"/>
        <end position="22"/>
    </location>
</feature>
<dbReference type="InterPro" id="IPR036460">
    <property type="entry name" value="Cu_amine_oxidase_C_sf"/>
</dbReference>
<evidence type="ECO:0000313" key="12">
    <source>
        <dbReference type="EMBL" id="KAL1616053.1"/>
    </source>
</evidence>
<evidence type="ECO:0000256" key="7">
    <source>
        <dbReference type="RuleBase" id="RU000672"/>
    </source>
</evidence>
<dbReference type="Pfam" id="PF01179">
    <property type="entry name" value="Cu_amine_oxid"/>
    <property type="match status" value="1"/>
</dbReference>
<feature type="domain" description="Copper amine oxidase N3-terminal" evidence="11">
    <location>
        <begin position="123"/>
        <end position="214"/>
    </location>
</feature>
<dbReference type="EMBL" id="JAJVDC020000283">
    <property type="protein sequence ID" value="KAL1616053.1"/>
    <property type="molecule type" value="Genomic_DNA"/>
</dbReference>
<dbReference type="Pfam" id="PF02727">
    <property type="entry name" value="Cu_amine_oxidN2"/>
    <property type="match status" value="1"/>
</dbReference>
<dbReference type="SUPFAM" id="SSF54416">
    <property type="entry name" value="Amine oxidase N-terminal region"/>
    <property type="match status" value="2"/>
</dbReference>
<gene>
    <name evidence="12" type="ORF">SLS56_011582</name>
</gene>
<dbReference type="Gene3D" id="2.70.98.20">
    <property type="entry name" value="Copper amine oxidase, catalytic domain"/>
    <property type="match status" value="1"/>
</dbReference>
<dbReference type="PROSITE" id="PS01164">
    <property type="entry name" value="COPPER_AMINE_OXID_1"/>
    <property type="match status" value="1"/>
</dbReference>
<sequence length="700" mass="77029">MSAESVSSLPVRSATQTATHPLAPLSGDEIKAASAIIQSAWPQGTNLHFKAVTLEEPPKAEVVPYLDAEHSGAPLPTIRRRAFINYYIRQTNKYHEAIVDLTAGAVERNVRLGPNVHANGDGDEIVTIEKVALEDPSVQAEIAKLQLPKGTVVVIDPWIYGSDGVNDDDRMYQCFLYMRDPLNSNEADSNHYALPLPISPVISTETMTVIRIDILPTGADEKIKPVGPIKIHPANEYIPEAQPSLRKDLKPLNVVQPEGASFTVTEEGTSSVIAWQKWKFRVGFNQREGMVLYDVRYDNRSLFYRVSLSDMNIPYADPRHPFHKKSAFDLGDAGAGIMANNLQLGCDCLGHIHYLSSVLSDDKGSTVDMPNVVCIHEQDAGIGWKHTNYRTGRAAVVRNRELVLQSIITVSNYEYILAFQFNQAGELMYEVRATGILSTQPIDEGVEVPFGTVVHPGVLAVHHQHIFSLRIDPALEGHANRLVYDEAFPMPRSAFNPHGTGYTVSETTLTHTGGYDLSPDTNRVFKITNAGVRNPVNNKPVAYKIMAPPFQKILSDSNSFNHARAEFSDHNIYLTTHRDGELFAGGRYTNQSRGGTGVRSWADRRDAAVDADIVVFVQFGINHVPRIEDFPVMPVEILKVALKPVNFFDKNPALDVPPSEQSFNKSTSAQDRHHQSAGTAVVGNDGKLEAGSCCAPGSKL</sequence>
<dbReference type="InterPro" id="IPR015800">
    <property type="entry name" value="Cu_amine_oxidase_N2"/>
</dbReference>
<dbReference type="InterPro" id="IPR000269">
    <property type="entry name" value="Cu_amine_oxidase"/>
</dbReference>
<dbReference type="PANTHER" id="PTHR10638">
    <property type="entry name" value="COPPER AMINE OXIDASE"/>
    <property type="match status" value="1"/>
</dbReference>
<protein>
    <recommendedName>
        <fullName evidence="7">Amine oxidase</fullName>
        <ecNumber evidence="7">1.4.3.-</ecNumber>
    </recommendedName>
</protein>
<keyword evidence="3 7" id="KW-0479">Metal-binding</keyword>
<keyword evidence="13" id="KW-1185">Reference proteome</keyword>
<evidence type="ECO:0000256" key="6">
    <source>
        <dbReference type="ARBA" id="ARBA00023008"/>
    </source>
</evidence>